<evidence type="ECO:0008006" key="3">
    <source>
        <dbReference type="Google" id="ProtNLM"/>
    </source>
</evidence>
<sequence>MADKLATVYHVTPYEGKWQVKGVGNSRPSKLFDTQKEAIAYANELTKKRSGSVIIHRPSGRVRDSISNKNKK</sequence>
<protein>
    <recommendedName>
        <fullName evidence="3">DUF2188 domain-containing protein</fullName>
    </recommendedName>
</protein>
<dbReference type="InterPro" id="IPR018691">
    <property type="entry name" value="DUF2188"/>
</dbReference>
<evidence type="ECO:0000313" key="1">
    <source>
        <dbReference type="EMBL" id="MDQ0567568.1"/>
    </source>
</evidence>
<organism evidence="1 2">
    <name type="scientific">Mycoplasma yeatsii</name>
    <dbReference type="NCBI Taxonomy" id="51365"/>
    <lineage>
        <taxon>Bacteria</taxon>
        <taxon>Bacillati</taxon>
        <taxon>Mycoplasmatota</taxon>
        <taxon>Mollicutes</taxon>
        <taxon>Mycoplasmataceae</taxon>
        <taxon>Mycoplasma</taxon>
    </lineage>
</organism>
<dbReference type="EMBL" id="JAUSWP010000001">
    <property type="protein sequence ID" value="MDQ0567568.1"/>
    <property type="molecule type" value="Genomic_DNA"/>
</dbReference>
<dbReference type="RefSeq" id="WP_042733520.1">
    <property type="nucleotide sequence ID" value="NZ_JAUSWP010000001.1"/>
</dbReference>
<comment type="caution">
    <text evidence="1">The sequence shown here is derived from an EMBL/GenBank/DDBJ whole genome shotgun (WGS) entry which is preliminary data.</text>
</comment>
<dbReference type="Pfam" id="PF09954">
    <property type="entry name" value="DUF2188"/>
    <property type="match status" value="1"/>
</dbReference>
<proteinExistence type="predicted"/>
<evidence type="ECO:0000313" key="2">
    <source>
        <dbReference type="Proteomes" id="UP001236620"/>
    </source>
</evidence>
<accession>A0ABU0NDQ0</accession>
<keyword evidence="2" id="KW-1185">Reference proteome</keyword>
<reference evidence="1" key="1">
    <citation type="submission" date="2023-07" db="EMBL/GenBank/DDBJ databases">
        <title>Genomic Encyclopedia of Type Strains, Phase IV (KMG-IV): sequencing the most valuable type-strain genomes for metagenomic binning, comparative biology and taxonomic classification.</title>
        <authorList>
            <person name="Goeker M."/>
        </authorList>
    </citation>
    <scope>NUCLEOTIDE SEQUENCE [LARGE SCALE GENOMIC DNA]</scope>
    <source>
        <strain evidence="1">DSM 22019</strain>
    </source>
</reference>
<dbReference type="Proteomes" id="UP001236620">
    <property type="component" value="Unassembled WGS sequence"/>
</dbReference>
<name>A0ABU0NDQ0_9MOLU</name>
<gene>
    <name evidence="1" type="ORF">J2Z63_000189</name>
</gene>